<feature type="domain" description="EamA" evidence="6">
    <location>
        <begin position="36"/>
        <end position="167"/>
    </location>
</feature>
<evidence type="ECO:0000259" key="6">
    <source>
        <dbReference type="Pfam" id="PF00892"/>
    </source>
</evidence>
<evidence type="ECO:0000256" key="2">
    <source>
        <dbReference type="ARBA" id="ARBA00022692"/>
    </source>
</evidence>
<evidence type="ECO:0000256" key="3">
    <source>
        <dbReference type="ARBA" id="ARBA00022989"/>
    </source>
</evidence>
<evidence type="ECO:0000256" key="4">
    <source>
        <dbReference type="ARBA" id="ARBA00023136"/>
    </source>
</evidence>
<dbReference type="InterPro" id="IPR037185">
    <property type="entry name" value="EmrE-like"/>
</dbReference>
<feature type="transmembrane region" description="Helical" evidence="5">
    <location>
        <begin position="181"/>
        <end position="203"/>
    </location>
</feature>
<keyword evidence="4 5" id="KW-0472">Membrane</keyword>
<protein>
    <recommendedName>
        <fullName evidence="6">EamA domain-containing protein</fullName>
    </recommendedName>
</protein>
<feature type="transmembrane region" description="Helical" evidence="5">
    <location>
        <begin position="123"/>
        <end position="143"/>
    </location>
</feature>
<feature type="transmembrane region" description="Helical" evidence="5">
    <location>
        <begin position="245"/>
        <end position="266"/>
    </location>
</feature>
<dbReference type="PANTHER" id="PTHR32322">
    <property type="entry name" value="INNER MEMBRANE TRANSPORTER"/>
    <property type="match status" value="1"/>
</dbReference>
<organism evidence="7">
    <name type="scientific">marine metagenome</name>
    <dbReference type="NCBI Taxonomy" id="408172"/>
    <lineage>
        <taxon>unclassified sequences</taxon>
        <taxon>metagenomes</taxon>
        <taxon>ecological metagenomes</taxon>
    </lineage>
</organism>
<feature type="transmembrane region" description="Helical" evidence="5">
    <location>
        <begin position="299"/>
        <end position="316"/>
    </location>
</feature>
<dbReference type="Pfam" id="PF00892">
    <property type="entry name" value="EamA"/>
    <property type="match status" value="2"/>
</dbReference>
<feature type="domain" description="EamA" evidence="6">
    <location>
        <begin position="180"/>
        <end position="315"/>
    </location>
</feature>
<comment type="subcellular location">
    <subcellularLocation>
        <location evidence="1">Membrane</location>
        <topology evidence="1">Multi-pass membrane protein</topology>
    </subcellularLocation>
</comment>
<dbReference type="AlphaFoldDB" id="A0A382I4I0"/>
<dbReference type="EMBL" id="UINC01065154">
    <property type="protein sequence ID" value="SVB94506.1"/>
    <property type="molecule type" value="Genomic_DNA"/>
</dbReference>
<keyword evidence="3 5" id="KW-1133">Transmembrane helix</keyword>
<evidence type="ECO:0000256" key="1">
    <source>
        <dbReference type="ARBA" id="ARBA00004141"/>
    </source>
</evidence>
<dbReference type="SUPFAM" id="SSF103481">
    <property type="entry name" value="Multidrug resistance efflux transporter EmrE"/>
    <property type="match status" value="2"/>
</dbReference>
<feature type="transmembrane region" description="Helical" evidence="5">
    <location>
        <begin position="150"/>
        <end position="169"/>
    </location>
</feature>
<gene>
    <name evidence="7" type="ORF">METZ01_LOCUS247360</name>
</gene>
<evidence type="ECO:0000256" key="5">
    <source>
        <dbReference type="SAM" id="Phobius"/>
    </source>
</evidence>
<sequence>MTNPSSSSPPPLNTTAPKVNHNQQQNSCLARSWPWLLLLILGIAWGGSFSLAKIAVEEGAHPLGVNYWQALIGAAVLISYLVVTRQTLPLGRNYLSFYLICGFLGSVVPGLLYFYAVTHISPGVLAITIATVPIMTYIAATLIKIERRSIFRMLGVCCGVLSIALLIVPTESLPDRSAVPWVFAAIVAAACYAGENLVIALRLPKGANTFVVLSGMLIISTLIMTPFVLATGTFVPLSWPWGSTAWAIISLAILSVVCYGLFMMLIVRAGPVFASQTAYIVTLSGVFWGILIFGEKHSLWIWASLASMLIALALVTPRKNGAAITD</sequence>
<feature type="transmembrane region" description="Helical" evidence="5">
    <location>
        <begin position="67"/>
        <end position="83"/>
    </location>
</feature>
<feature type="transmembrane region" description="Helical" evidence="5">
    <location>
        <begin position="35"/>
        <end position="55"/>
    </location>
</feature>
<feature type="transmembrane region" description="Helical" evidence="5">
    <location>
        <begin position="95"/>
        <end position="117"/>
    </location>
</feature>
<dbReference type="PANTHER" id="PTHR32322:SF2">
    <property type="entry name" value="EAMA DOMAIN-CONTAINING PROTEIN"/>
    <property type="match status" value="1"/>
</dbReference>
<feature type="transmembrane region" description="Helical" evidence="5">
    <location>
        <begin position="210"/>
        <end position="239"/>
    </location>
</feature>
<evidence type="ECO:0000313" key="7">
    <source>
        <dbReference type="EMBL" id="SVB94506.1"/>
    </source>
</evidence>
<proteinExistence type="predicted"/>
<reference evidence="7" key="1">
    <citation type="submission" date="2018-05" db="EMBL/GenBank/DDBJ databases">
        <authorList>
            <person name="Lanie J.A."/>
            <person name="Ng W.-L."/>
            <person name="Kazmierczak K.M."/>
            <person name="Andrzejewski T.M."/>
            <person name="Davidsen T.M."/>
            <person name="Wayne K.J."/>
            <person name="Tettelin H."/>
            <person name="Glass J.I."/>
            <person name="Rusch D."/>
            <person name="Podicherti R."/>
            <person name="Tsui H.-C.T."/>
            <person name="Winkler M.E."/>
        </authorList>
    </citation>
    <scope>NUCLEOTIDE SEQUENCE</scope>
</reference>
<accession>A0A382I4I0</accession>
<keyword evidence="2 5" id="KW-0812">Transmembrane</keyword>
<feature type="transmembrane region" description="Helical" evidence="5">
    <location>
        <begin position="273"/>
        <end position="293"/>
    </location>
</feature>
<dbReference type="GO" id="GO:0016020">
    <property type="term" value="C:membrane"/>
    <property type="evidence" value="ECO:0007669"/>
    <property type="project" value="UniProtKB-SubCell"/>
</dbReference>
<dbReference type="InterPro" id="IPR000620">
    <property type="entry name" value="EamA_dom"/>
</dbReference>
<name>A0A382I4I0_9ZZZZ</name>
<dbReference type="InterPro" id="IPR050638">
    <property type="entry name" value="AA-Vitamin_Transporters"/>
</dbReference>